<proteinExistence type="predicted"/>
<gene>
    <name evidence="2" type="ORF">CPB83DRAFT_899148</name>
</gene>
<evidence type="ECO:0000313" key="3">
    <source>
        <dbReference type="Proteomes" id="UP000807306"/>
    </source>
</evidence>
<feature type="compositionally biased region" description="Acidic residues" evidence="1">
    <location>
        <begin position="158"/>
        <end position="174"/>
    </location>
</feature>
<comment type="caution">
    <text evidence="2">The sequence shown here is derived from an EMBL/GenBank/DDBJ whole genome shotgun (WGS) entry which is preliminary data.</text>
</comment>
<sequence>MFQKVIKRSKDLPIAVSVVSESRYWRGTRGDLLPVVEAIKSCITRVHSLDIALPTTLLGEFTGISAPMLLHFALDTIDQTDMWGNFGVQDIRSLTENVQGMCLRVWDMHHVALCSERVVELQVSALSPSCLLQILQDTPSLRKLTALQLCSADKFEDSSEDSNEDSDEDSEENSDSTKSSGHCYEDGTGLHAGDLLKKLTLPRLKSLTFPTAQEIDSEDFIDFLERSSFPLETLDLSAPDSLEDLEMILDLLPSLKTLNLDTMDDESLADVFEAVFAPELDNSALSKFSYEGRWMAEQPDWTFLQQCLRATPSLRHLDLTIYAYLRDVSMDQIWIDEDNVKAIRELRSEGRHIKVEIWASGNHFEDFVEASHSRPPLDYT</sequence>
<dbReference type="SUPFAM" id="SSF52047">
    <property type="entry name" value="RNI-like"/>
    <property type="match status" value="1"/>
</dbReference>
<protein>
    <submittedName>
        <fullName evidence="2">Uncharacterized protein</fullName>
    </submittedName>
</protein>
<feature type="region of interest" description="Disordered" evidence="1">
    <location>
        <begin position="156"/>
        <end position="186"/>
    </location>
</feature>
<reference evidence="2" key="1">
    <citation type="submission" date="2020-11" db="EMBL/GenBank/DDBJ databases">
        <authorList>
            <consortium name="DOE Joint Genome Institute"/>
            <person name="Ahrendt S."/>
            <person name="Riley R."/>
            <person name="Andreopoulos W."/>
            <person name="Labutti K."/>
            <person name="Pangilinan J."/>
            <person name="Ruiz-Duenas F.J."/>
            <person name="Barrasa J.M."/>
            <person name="Sanchez-Garcia M."/>
            <person name="Camarero S."/>
            <person name="Miyauchi S."/>
            <person name="Serrano A."/>
            <person name="Linde D."/>
            <person name="Babiker R."/>
            <person name="Drula E."/>
            <person name="Ayuso-Fernandez I."/>
            <person name="Pacheco R."/>
            <person name="Padilla G."/>
            <person name="Ferreira P."/>
            <person name="Barriuso J."/>
            <person name="Kellner H."/>
            <person name="Castanera R."/>
            <person name="Alfaro M."/>
            <person name="Ramirez L."/>
            <person name="Pisabarro A.G."/>
            <person name="Kuo A."/>
            <person name="Tritt A."/>
            <person name="Lipzen A."/>
            <person name="He G."/>
            <person name="Yan M."/>
            <person name="Ng V."/>
            <person name="Cullen D."/>
            <person name="Martin F."/>
            <person name="Rosso M.-N."/>
            <person name="Henrissat B."/>
            <person name="Hibbett D."/>
            <person name="Martinez A.T."/>
            <person name="Grigoriev I.V."/>
        </authorList>
    </citation>
    <scope>NUCLEOTIDE SEQUENCE</scope>
    <source>
        <strain evidence="2">CBS 506.95</strain>
    </source>
</reference>
<organism evidence="2 3">
    <name type="scientific">Crepidotus variabilis</name>
    <dbReference type="NCBI Taxonomy" id="179855"/>
    <lineage>
        <taxon>Eukaryota</taxon>
        <taxon>Fungi</taxon>
        <taxon>Dikarya</taxon>
        <taxon>Basidiomycota</taxon>
        <taxon>Agaricomycotina</taxon>
        <taxon>Agaricomycetes</taxon>
        <taxon>Agaricomycetidae</taxon>
        <taxon>Agaricales</taxon>
        <taxon>Agaricineae</taxon>
        <taxon>Crepidotaceae</taxon>
        <taxon>Crepidotus</taxon>
    </lineage>
</organism>
<dbReference type="OrthoDB" id="3130687at2759"/>
<evidence type="ECO:0000256" key="1">
    <source>
        <dbReference type="SAM" id="MobiDB-lite"/>
    </source>
</evidence>
<dbReference type="Proteomes" id="UP000807306">
    <property type="component" value="Unassembled WGS sequence"/>
</dbReference>
<dbReference type="AlphaFoldDB" id="A0A9P6JJ93"/>
<name>A0A9P6JJ93_9AGAR</name>
<keyword evidence="3" id="KW-1185">Reference proteome</keyword>
<evidence type="ECO:0000313" key="2">
    <source>
        <dbReference type="EMBL" id="KAF9523022.1"/>
    </source>
</evidence>
<dbReference type="Gene3D" id="3.80.10.10">
    <property type="entry name" value="Ribonuclease Inhibitor"/>
    <property type="match status" value="1"/>
</dbReference>
<accession>A0A9P6JJ93</accession>
<dbReference type="InterPro" id="IPR032675">
    <property type="entry name" value="LRR_dom_sf"/>
</dbReference>
<dbReference type="EMBL" id="MU157927">
    <property type="protein sequence ID" value="KAF9523022.1"/>
    <property type="molecule type" value="Genomic_DNA"/>
</dbReference>